<evidence type="ECO:0000313" key="1">
    <source>
        <dbReference type="EMBL" id="UUI03469.1"/>
    </source>
</evidence>
<keyword evidence="2" id="KW-1185">Reference proteome</keyword>
<reference evidence="1" key="1">
    <citation type="submission" date="2022-07" db="EMBL/GenBank/DDBJ databases">
        <title>FELIX.</title>
        <authorList>
            <person name="Wan K.H."/>
            <person name="Park S."/>
            <person name="Lawrence Q."/>
            <person name="Eichenberger J.P."/>
            <person name="Booth B.W."/>
            <person name="Piaggio A.J."/>
            <person name="Chandler J.C."/>
            <person name="Franklin A.B."/>
            <person name="Celniker S.E."/>
        </authorList>
    </citation>
    <scope>NUCLEOTIDE SEQUENCE</scope>
    <source>
        <strain evidence="1">QA-1986 374</strain>
    </source>
</reference>
<protein>
    <recommendedName>
        <fullName evidence="3">Glutamate decarboxylase</fullName>
    </recommendedName>
</protein>
<dbReference type="SUPFAM" id="SSF53383">
    <property type="entry name" value="PLP-dependent transferases"/>
    <property type="match status" value="1"/>
</dbReference>
<accession>A0ABY5JUI5</accession>
<evidence type="ECO:0008006" key="3">
    <source>
        <dbReference type="Google" id="ProtNLM"/>
    </source>
</evidence>
<evidence type="ECO:0000313" key="2">
    <source>
        <dbReference type="Proteomes" id="UP001059773"/>
    </source>
</evidence>
<sequence>MEKIEAFINHGVSLAEYVESEILRYEDWKLITHANLGIINFRLSPSHLTPAIIDEINTEISRKVIRNGYAGVYTTVLNNQVVLRICSINPETTYTDIKETVLLLDNYARSLLYDKRKNYLQI</sequence>
<dbReference type="Proteomes" id="UP001059773">
    <property type="component" value="Chromosome"/>
</dbReference>
<proteinExistence type="predicted"/>
<dbReference type="EMBL" id="CP101914">
    <property type="protein sequence ID" value="UUI03469.1"/>
    <property type="molecule type" value="Genomic_DNA"/>
</dbReference>
<organism evidence="1 2">
    <name type="scientific">Oceanobacillus jeddahense</name>
    <dbReference type="NCBI Taxonomy" id="1462527"/>
    <lineage>
        <taxon>Bacteria</taxon>
        <taxon>Bacillati</taxon>
        <taxon>Bacillota</taxon>
        <taxon>Bacilli</taxon>
        <taxon>Bacillales</taxon>
        <taxon>Bacillaceae</taxon>
        <taxon>Oceanobacillus</taxon>
    </lineage>
</organism>
<gene>
    <name evidence="1" type="ORF">NP439_01820</name>
</gene>
<dbReference type="InterPro" id="IPR015424">
    <property type="entry name" value="PyrdxlP-dep_Trfase"/>
</dbReference>
<name>A0ABY5JUI5_9BACI</name>
<dbReference type="Gene3D" id="3.90.1150.170">
    <property type="match status" value="1"/>
</dbReference>
<dbReference type="RefSeq" id="WP_256708539.1">
    <property type="nucleotide sequence ID" value="NZ_CP101914.1"/>
</dbReference>